<dbReference type="SMART" id="SM00248">
    <property type="entry name" value="ANK"/>
    <property type="match status" value="4"/>
</dbReference>
<feature type="repeat" description="ANK" evidence="3">
    <location>
        <begin position="115"/>
        <end position="147"/>
    </location>
</feature>
<dbReference type="EMBL" id="CACVKT020003597">
    <property type="protein sequence ID" value="CAC5384577.1"/>
    <property type="molecule type" value="Genomic_DNA"/>
</dbReference>
<evidence type="ECO:0000256" key="2">
    <source>
        <dbReference type="ARBA" id="ARBA00023043"/>
    </source>
</evidence>
<dbReference type="PROSITE" id="PS50297">
    <property type="entry name" value="ANK_REP_REGION"/>
    <property type="match status" value="2"/>
</dbReference>
<sequence>MLDSQSVWYDDANPFHRLLTASQEGNYEQIRHLRHSGVNINRANETGLTALIVAFVANNAQSCQMLLENGAKIDQKDIGGYTALHLTTSIETTNVLLQYINDDNKKELINAKTKYGRTPLHDAALHGPAEKVLVLLTNEALVDAEDLSGSNVSSLYCFTFGYGRYYDN</sequence>
<reference evidence="4 5" key="1">
    <citation type="submission" date="2020-06" db="EMBL/GenBank/DDBJ databases">
        <authorList>
            <person name="Li R."/>
            <person name="Bekaert M."/>
        </authorList>
    </citation>
    <scope>NUCLEOTIDE SEQUENCE [LARGE SCALE GENOMIC DNA]</scope>
    <source>
        <strain evidence="5">wild</strain>
    </source>
</reference>
<keyword evidence="1" id="KW-0677">Repeat</keyword>
<dbReference type="Pfam" id="PF12796">
    <property type="entry name" value="Ank_2"/>
    <property type="match status" value="1"/>
</dbReference>
<dbReference type="SUPFAM" id="SSF48403">
    <property type="entry name" value="Ankyrin repeat"/>
    <property type="match status" value="1"/>
</dbReference>
<evidence type="ECO:0000313" key="5">
    <source>
        <dbReference type="Proteomes" id="UP000507470"/>
    </source>
</evidence>
<organism evidence="4 5">
    <name type="scientific">Mytilus coruscus</name>
    <name type="common">Sea mussel</name>
    <dbReference type="NCBI Taxonomy" id="42192"/>
    <lineage>
        <taxon>Eukaryota</taxon>
        <taxon>Metazoa</taxon>
        <taxon>Spiralia</taxon>
        <taxon>Lophotrochozoa</taxon>
        <taxon>Mollusca</taxon>
        <taxon>Bivalvia</taxon>
        <taxon>Autobranchia</taxon>
        <taxon>Pteriomorphia</taxon>
        <taxon>Mytilida</taxon>
        <taxon>Mytiloidea</taxon>
        <taxon>Mytilidae</taxon>
        <taxon>Mytilinae</taxon>
        <taxon>Mytilus</taxon>
    </lineage>
</organism>
<keyword evidence="2 3" id="KW-0040">ANK repeat</keyword>
<dbReference type="Gene3D" id="1.25.40.20">
    <property type="entry name" value="Ankyrin repeat-containing domain"/>
    <property type="match status" value="2"/>
</dbReference>
<evidence type="ECO:0000313" key="4">
    <source>
        <dbReference type="EMBL" id="CAC5384577.1"/>
    </source>
</evidence>
<keyword evidence="5" id="KW-1185">Reference proteome</keyword>
<dbReference type="AlphaFoldDB" id="A0A6J8BQL2"/>
<proteinExistence type="predicted"/>
<dbReference type="Pfam" id="PF00023">
    <property type="entry name" value="Ank"/>
    <property type="match status" value="1"/>
</dbReference>
<dbReference type="Proteomes" id="UP000507470">
    <property type="component" value="Unassembled WGS sequence"/>
</dbReference>
<name>A0A6J8BQL2_MYTCO</name>
<evidence type="ECO:0000256" key="3">
    <source>
        <dbReference type="PROSITE-ProRule" id="PRU00023"/>
    </source>
</evidence>
<evidence type="ECO:0000256" key="1">
    <source>
        <dbReference type="ARBA" id="ARBA00022737"/>
    </source>
</evidence>
<gene>
    <name evidence="4" type="ORF">MCOR_20203</name>
</gene>
<protein>
    <submittedName>
        <fullName evidence="4">ANKRD28</fullName>
    </submittedName>
</protein>
<dbReference type="InterPro" id="IPR002110">
    <property type="entry name" value="Ankyrin_rpt"/>
</dbReference>
<accession>A0A6J8BQL2</accession>
<dbReference type="PANTHER" id="PTHR24198:SF194">
    <property type="entry name" value="INVERSIN-A"/>
    <property type="match status" value="1"/>
</dbReference>
<dbReference type="PANTHER" id="PTHR24198">
    <property type="entry name" value="ANKYRIN REPEAT AND PROTEIN KINASE DOMAIN-CONTAINING PROTEIN"/>
    <property type="match status" value="1"/>
</dbReference>
<dbReference type="InterPro" id="IPR036770">
    <property type="entry name" value="Ankyrin_rpt-contain_sf"/>
</dbReference>
<dbReference type="PROSITE" id="PS50088">
    <property type="entry name" value="ANK_REPEAT"/>
    <property type="match status" value="2"/>
</dbReference>
<dbReference type="OrthoDB" id="10258888at2759"/>
<feature type="repeat" description="ANK" evidence="3">
    <location>
        <begin position="46"/>
        <end position="78"/>
    </location>
</feature>